<sequence length="166" mass="19455">MVFMATKISSIFEFTNVKCTSLDPKFDKFEYCYLKSVNRSYKYVSIKVNLLKTPVTKVKVIGVLFKRFNGNRPFMYNMSIDACRFLRNPQAYPIAKFFFEFLKYHSNINHSCPFDHPLILDKLPASFVNNQFTKDLPFPGGDYLFESHWIAYDVDRAVVKFYGTLS</sequence>
<protein>
    <submittedName>
        <fullName evidence="2">Uncharacterized protein</fullName>
    </submittedName>
</protein>
<dbReference type="SMART" id="SM00697">
    <property type="entry name" value="DM8"/>
    <property type="match status" value="1"/>
</dbReference>
<name>A0A6P4JRQ2_DROKI</name>
<dbReference type="GeneID" id="108085307"/>
<dbReference type="PANTHER" id="PTHR20898">
    <property type="entry name" value="DAEDALUS ON 3-RELATED-RELATED"/>
    <property type="match status" value="1"/>
</dbReference>
<evidence type="ECO:0000313" key="1">
    <source>
        <dbReference type="Proteomes" id="UP001652661"/>
    </source>
</evidence>
<dbReference type="PANTHER" id="PTHR20898:SF0">
    <property type="entry name" value="DAEDALUS ON 3-RELATED"/>
    <property type="match status" value="1"/>
</dbReference>
<reference evidence="2" key="1">
    <citation type="submission" date="2025-08" db="UniProtKB">
        <authorList>
            <consortium name="RefSeq"/>
        </authorList>
    </citation>
    <scope>IDENTIFICATION</scope>
    <source>
        <strain evidence="2">14028-0561.14</strain>
        <tissue evidence="2">Whole fly</tissue>
    </source>
</reference>
<gene>
    <name evidence="2" type="primary">LOC108085307</name>
</gene>
<keyword evidence="1" id="KW-1185">Reference proteome</keyword>
<dbReference type="Proteomes" id="UP001652661">
    <property type="component" value="Chromosome 3R"/>
</dbReference>
<dbReference type="AlphaFoldDB" id="A0A6P4JRQ2"/>
<organism evidence="1 2">
    <name type="scientific">Drosophila kikkawai</name>
    <name type="common">Fruit fly</name>
    <dbReference type="NCBI Taxonomy" id="30033"/>
    <lineage>
        <taxon>Eukaryota</taxon>
        <taxon>Metazoa</taxon>
        <taxon>Ecdysozoa</taxon>
        <taxon>Arthropoda</taxon>
        <taxon>Hexapoda</taxon>
        <taxon>Insecta</taxon>
        <taxon>Pterygota</taxon>
        <taxon>Neoptera</taxon>
        <taxon>Endopterygota</taxon>
        <taxon>Diptera</taxon>
        <taxon>Brachycera</taxon>
        <taxon>Muscomorpha</taxon>
        <taxon>Ephydroidea</taxon>
        <taxon>Drosophilidae</taxon>
        <taxon>Drosophila</taxon>
        <taxon>Sophophora</taxon>
    </lineage>
</organism>
<dbReference type="InterPro" id="IPR010512">
    <property type="entry name" value="DUF1091"/>
</dbReference>
<dbReference type="Pfam" id="PF06477">
    <property type="entry name" value="DUF1091"/>
    <property type="match status" value="1"/>
</dbReference>
<accession>A0A6P4JRQ2</accession>
<dbReference type="OrthoDB" id="7834078at2759"/>
<dbReference type="RefSeq" id="XP_017037354.1">
    <property type="nucleotide sequence ID" value="XM_017181865.1"/>
</dbReference>
<proteinExistence type="predicted"/>
<evidence type="ECO:0000313" key="2">
    <source>
        <dbReference type="RefSeq" id="XP_017037354.1"/>
    </source>
</evidence>